<accession>A0A0J0XM62</accession>
<dbReference type="RefSeq" id="XP_018278639.1">
    <property type="nucleotide sequence ID" value="XM_018427555.1"/>
</dbReference>
<organism evidence="1 2">
    <name type="scientific">Cutaneotrichosporon oleaginosum</name>
    <dbReference type="NCBI Taxonomy" id="879819"/>
    <lineage>
        <taxon>Eukaryota</taxon>
        <taxon>Fungi</taxon>
        <taxon>Dikarya</taxon>
        <taxon>Basidiomycota</taxon>
        <taxon>Agaricomycotina</taxon>
        <taxon>Tremellomycetes</taxon>
        <taxon>Trichosporonales</taxon>
        <taxon>Trichosporonaceae</taxon>
        <taxon>Cutaneotrichosporon</taxon>
    </lineage>
</organism>
<reference evidence="1 2" key="1">
    <citation type="submission" date="2015-03" db="EMBL/GenBank/DDBJ databases">
        <title>Genomics and transcriptomics of the oil-accumulating basidiomycete yeast T. oleaginosus allow insights into substrate utilization and the diverse evolutionary trajectories of mating systems in fungi.</title>
        <authorList>
            <consortium name="DOE Joint Genome Institute"/>
            <person name="Kourist R."/>
            <person name="Kracht O."/>
            <person name="Bracharz F."/>
            <person name="Lipzen A."/>
            <person name="Nolan M."/>
            <person name="Ohm R."/>
            <person name="Grigoriev I."/>
            <person name="Sun S."/>
            <person name="Heitman J."/>
            <person name="Bruck T."/>
            <person name="Nowrousian M."/>
        </authorList>
    </citation>
    <scope>NUCLEOTIDE SEQUENCE [LARGE SCALE GENOMIC DNA]</scope>
    <source>
        <strain evidence="1 2">IBC0246</strain>
    </source>
</reference>
<dbReference type="Proteomes" id="UP000053611">
    <property type="component" value="Unassembled WGS sequence"/>
</dbReference>
<keyword evidence="2" id="KW-1185">Reference proteome</keyword>
<dbReference type="EMBL" id="KQ087208">
    <property type="protein sequence ID" value="KLT42148.1"/>
    <property type="molecule type" value="Genomic_DNA"/>
</dbReference>
<dbReference type="GeneID" id="28988158"/>
<dbReference type="AlphaFoldDB" id="A0A0J0XM62"/>
<name>A0A0J0XM62_9TREE</name>
<sequence>MLRGSEDQESRISEYARHAVPLHQSSWPIGTSVQTQAVPIFYPLPPLPPPPPARLTRHLTLVPLVSQLFCAPRLHSVPRSTSNSTS</sequence>
<protein>
    <submittedName>
        <fullName evidence="1">Uncharacterized protein</fullName>
    </submittedName>
</protein>
<proteinExistence type="predicted"/>
<evidence type="ECO:0000313" key="2">
    <source>
        <dbReference type="Proteomes" id="UP000053611"/>
    </source>
</evidence>
<evidence type="ECO:0000313" key="1">
    <source>
        <dbReference type="EMBL" id="KLT42148.1"/>
    </source>
</evidence>
<gene>
    <name evidence="1" type="ORF">CC85DRAFT_96675</name>
</gene>